<dbReference type="RefSeq" id="WP_312859684.1">
    <property type="nucleotide sequence ID" value="NZ_JACJHX010000008.1"/>
</dbReference>
<evidence type="ECO:0000256" key="1">
    <source>
        <dbReference type="ARBA" id="ARBA00023239"/>
    </source>
</evidence>
<evidence type="ECO:0000313" key="4">
    <source>
        <dbReference type="Proteomes" id="UP000626697"/>
    </source>
</evidence>
<dbReference type="InterPro" id="IPR051546">
    <property type="entry name" value="Aspartate_Ammonia-Lyase"/>
</dbReference>
<keyword evidence="1" id="KW-0456">Lyase</keyword>
<organism evidence="3 4">
    <name type="scientific">Peribacillus huizhouensis</name>
    <dbReference type="NCBI Taxonomy" id="1501239"/>
    <lineage>
        <taxon>Bacteria</taxon>
        <taxon>Bacillati</taxon>
        <taxon>Bacillota</taxon>
        <taxon>Bacilli</taxon>
        <taxon>Bacillales</taxon>
        <taxon>Bacillaceae</taxon>
        <taxon>Peribacillus</taxon>
    </lineage>
</organism>
<dbReference type="Gene3D" id="1.20.200.10">
    <property type="entry name" value="Fumarase/aspartase (Central domain)"/>
    <property type="match status" value="1"/>
</dbReference>
<dbReference type="InterPro" id="IPR022761">
    <property type="entry name" value="Fumarate_lyase_N"/>
</dbReference>
<dbReference type="SUPFAM" id="SSF48557">
    <property type="entry name" value="L-aspartase-like"/>
    <property type="match status" value="1"/>
</dbReference>
<dbReference type="Proteomes" id="UP000626697">
    <property type="component" value="Unassembled WGS sequence"/>
</dbReference>
<dbReference type="PANTHER" id="PTHR42696">
    <property type="entry name" value="ASPARTATE AMMONIA-LYASE"/>
    <property type="match status" value="1"/>
</dbReference>
<proteinExistence type="predicted"/>
<name>A0ABR6CRI1_9BACI</name>
<gene>
    <name evidence="3" type="ORF">HNP81_002927</name>
</gene>
<evidence type="ECO:0000313" key="3">
    <source>
        <dbReference type="EMBL" id="MBA9027637.1"/>
    </source>
</evidence>
<accession>A0ABR6CRI1</accession>
<comment type="caution">
    <text evidence="3">The sequence shown here is derived from an EMBL/GenBank/DDBJ whole genome shotgun (WGS) entry which is preliminary data.</text>
</comment>
<dbReference type="EMBL" id="JACJHX010000008">
    <property type="protein sequence ID" value="MBA9027637.1"/>
    <property type="molecule type" value="Genomic_DNA"/>
</dbReference>
<protein>
    <submittedName>
        <fullName evidence="3">Aspartate ammonia-lyase</fullName>
    </submittedName>
</protein>
<evidence type="ECO:0000259" key="2">
    <source>
        <dbReference type="Pfam" id="PF00206"/>
    </source>
</evidence>
<dbReference type="Pfam" id="PF00206">
    <property type="entry name" value="Lyase_1"/>
    <property type="match status" value="1"/>
</dbReference>
<sequence length="80" mass="8805">MIGSGIGAPEKYRKVVVEKLGYVTGLQLSLRENLFDAAQNFDDLAKVSSELRLLASCLIKFAKDLRLLSSGPEAGFPYRE</sequence>
<dbReference type="PANTHER" id="PTHR42696:SF2">
    <property type="entry name" value="ASPARTATE AMMONIA-LYASE"/>
    <property type="match status" value="1"/>
</dbReference>
<feature type="domain" description="Fumarate lyase N-terminal" evidence="2">
    <location>
        <begin position="2"/>
        <end position="76"/>
    </location>
</feature>
<reference evidence="3 4" key="1">
    <citation type="submission" date="2020-08" db="EMBL/GenBank/DDBJ databases">
        <title>Genomic Encyclopedia of Type Strains, Phase IV (KMG-IV): sequencing the most valuable type-strain genomes for metagenomic binning, comparative biology and taxonomic classification.</title>
        <authorList>
            <person name="Goeker M."/>
        </authorList>
    </citation>
    <scope>NUCLEOTIDE SEQUENCE [LARGE SCALE GENOMIC DNA]</scope>
    <source>
        <strain evidence="3 4">DSM 105481</strain>
    </source>
</reference>
<keyword evidence="4" id="KW-1185">Reference proteome</keyword>
<dbReference type="InterPro" id="IPR008948">
    <property type="entry name" value="L-Aspartase-like"/>
</dbReference>